<sequence>MLENLEAVSIFINYVSWSFFLRLDPHLILLGWMPIVVFRFLSAHFAFATEGDGLKKRAMPPGRSDRRQRQRRKFFFPVRGTRCVKVAPMVTVIQEANDKSGVADADEQEACSRAG</sequence>
<keyword evidence="1" id="KW-0472">Membrane</keyword>
<name>A0A7E4W1B6_PANRE</name>
<reference evidence="3" key="2">
    <citation type="submission" date="2020-10" db="UniProtKB">
        <authorList>
            <consortium name="WormBaseParasite"/>
        </authorList>
    </citation>
    <scope>IDENTIFICATION</scope>
</reference>
<evidence type="ECO:0000256" key="1">
    <source>
        <dbReference type="SAM" id="Phobius"/>
    </source>
</evidence>
<evidence type="ECO:0000313" key="3">
    <source>
        <dbReference type="WBParaSite" id="Pan_g493.t1"/>
    </source>
</evidence>
<evidence type="ECO:0000313" key="2">
    <source>
        <dbReference type="Proteomes" id="UP000492821"/>
    </source>
</evidence>
<keyword evidence="1" id="KW-1133">Transmembrane helix</keyword>
<dbReference type="AlphaFoldDB" id="A0A7E4W1B6"/>
<accession>A0A7E4W1B6</accession>
<feature type="transmembrane region" description="Helical" evidence="1">
    <location>
        <begin position="27"/>
        <end position="47"/>
    </location>
</feature>
<organism evidence="2 3">
    <name type="scientific">Panagrellus redivivus</name>
    <name type="common">Microworm</name>
    <dbReference type="NCBI Taxonomy" id="6233"/>
    <lineage>
        <taxon>Eukaryota</taxon>
        <taxon>Metazoa</taxon>
        <taxon>Ecdysozoa</taxon>
        <taxon>Nematoda</taxon>
        <taxon>Chromadorea</taxon>
        <taxon>Rhabditida</taxon>
        <taxon>Tylenchina</taxon>
        <taxon>Panagrolaimomorpha</taxon>
        <taxon>Panagrolaimoidea</taxon>
        <taxon>Panagrolaimidae</taxon>
        <taxon>Panagrellus</taxon>
    </lineage>
</organism>
<proteinExistence type="predicted"/>
<dbReference type="Proteomes" id="UP000492821">
    <property type="component" value="Unassembled WGS sequence"/>
</dbReference>
<reference evidence="2" key="1">
    <citation type="journal article" date="2013" name="Genetics">
        <title>The draft genome and transcriptome of Panagrellus redivivus are shaped by the harsh demands of a free-living lifestyle.</title>
        <authorList>
            <person name="Srinivasan J."/>
            <person name="Dillman A.R."/>
            <person name="Macchietto M.G."/>
            <person name="Heikkinen L."/>
            <person name="Lakso M."/>
            <person name="Fracchia K.M."/>
            <person name="Antoshechkin I."/>
            <person name="Mortazavi A."/>
            <person name="Wong G."/>
            <person name="Sternberg P.W."/>
        </authorList>
    </citation>
    <scope>NUCLEOTIDE SEQUENCE [LARGE SCALE GENOMIC DNA]</scope>
    <source>
        <strain evidence="2">MT8872</strain>
    </source>
</reference>
<keyword evidence="1" id="KW-0812">Transmembrane</keyword>
<protein>
    <submittedName>
        <fullName evidence="3">Transmembrane protein</fullName>
    </submittedName>
</protein>
<keyword evidence="2" id="KW-1185">Reference proteome</keyword>
<dbReference type="WBParaSite" id="Pan_g493.t1">
    <property type="protein sequence ID" value="Pan_g493.t1"/>
    <property type="gene ID" value="Pan_g493"/>
</dbReference>